<organism evidence="1 2">
    <name type="scientific">Luteimonas aestuarii</name>
    <dbReference type="NCBI Taxonomy" id="453837"/>
    <lineage>
        <taxon>Bacteria</taxon>
        <taxon>Pseudomonadati</taxon>
        <taxon>Pseudomonadota</taxon>
        <taxon>Gammaproteobacteria</taxon>
        <taxon>Lysobacterales</taxon>
        <taxon>Lysobacteraceae</taxon>
        <taxon>Luteimonas</taxon>
    </lineage>
</organism>
<dbReference type="OrthoDB" id="6045233at2"/>
<dbReference type="PROSITE" id="PS51257">
    <property type="entry name" value="PROKAR_LIPOPROTEIN"/>
    <property type="match status" value="1"/>
</dbReference>
<evidence type="ECO:0000313" key="2">
    <source>
        <dbReference type="Proteomes" id="UP000294796"/>
    </source>
</evidence>
<dbReference type="EMBL" id="SMTF01000003">
    <property type="protein sequence ID" value="TDK26214.1"/>
    <property type="molecule type" value="Genomic_DNA"/>
</dbReference>
<protein>
    <recommendedName>
        <fullName evidence="3">Lipoprotein</fullName>
    </recommendedName>
</protein>
<dbReference type="Proteomes" id="UP000294796">
    <property type="component" value="Unassembled WGS sequence"/>
</dbReference>
<name>A0A4R5TYA5_9GAMM</name>
<sequence length="102" mass="10354">MKKMIVSIALTATIAGCSGGGPGKSDVEQALANHFEQGAGIRPTFEGLEVGACAKVQGGPGHACSVSGRAAFNMGGRTQRETLTGTFVFDQVGGRWTVVGAQ</sequence>
<dbReference type="RefSeq" id="WP_133321247.1">
    <property type="nucleotide sequence ID" value="NZ_SMTF01000003.1"/>
</dbReference>
<accession>A0A4R5TYA5</accession>
<dbReference type="AlphaFoldDB" id="A0A4R5TYA5"/>
<comment type="caution">
    <text evidence="1">The sequence shown here is derived from an EMBL/GenBank/DDBJ whole genome shotgun (WGS) entry which is preliminary data.</text>
</comment>
<keyword evidence="2" id="KW-1185">Reference proteome</keyword>
<gene>
    <name evidence="1" type="ORF">E2F46_06345</name>
</gene>
<evidence type="ECO:0000313" key="1">
    <source>
        <dbReference type="EMBL" id="TDK26214.1"/>
    </source>
</evidence>
<evidence type="ECO:0008006" key="3">
    <source>
        <dbReference type="Google" id="ProtNLM"/>
    </source>
</evidence>
<reference evidence="1 2" key="1">
    <citation type="submission" date="2019-03" db="EMBL/GenBank/DDBJ databases">
        <title>Luteimonas zhaokaii sp.nov., isolated from the rectal contents of Plateau pika in Yushu, Qinghai Province, China.</title>
        <authorList>
            <person name="Zhang G."/>
        </authorList>
    </citation>
    <scope>NUCLEOTIDE SEQUENCE [LARGE SCALE GENOMIC DNA]</scope>
    <source>
        <strain evidence="1 2">B9</strain>
    </source>
</reference>
<proteinExistence type="predicted"/>